<evidence type="ECO:0000256" key="6">
    <source>
        <dbReference type="ARBA" id="ARBA00022927"/>
    </source>
</evidence>
<protein>
    <submittedName>
        <fullName evidence="11">Glutathione transporter 1</fullName>
    </submittedName>
</protein>
<keyword evidence="3" id="KW-0813">Transport</keyword>
<feature type="region of interest" description="Disordered" evidence="9">
    <location>
        <begin position="1"/>
        <end position="53"/>
    </location>
</feature>
<feature type="transmembrane region" description="Helical" evidence="10">
    <location>
        <begin position="124"/>
        <end position="145"/>
    </location>
</feature>
<evidence type="ECO:0000313" key="12">
    <source>
        <dbReference type="Proteomes" id="UP000186955"/>
    </source>
</evidence>
<keyword evidence="6" id="KW-0653">Protein transport</keyword>
<dbReference type="Proteomes" id="UP000186955">
    <property type="component" value="Unassembled WGS sequence"/>
</dbReference>
<dbReference type="PANTHER" id="PTHR22601">
    <property type="entry name" value="ISP4 LIKE PROTEIN"/>
    <property type="match status" value="1"/>
</dbReference>
<evidence type="ECO:0000256" key="9">
    <source>
        <dbReference type="SAM" id="MobiDB-lite"/>
    </source>
</evidence>
<feature type="transmembrane region" description="Helical" evidence="10">
    <location>
        <begin position="714"/>
        <end position="739"/>
    </location>
</feature>
<gene>
    <name evidence="11" type="ORF">PENSUB_528</name>
</gene>
<feature type="transmembrane region" description="Helical" evidence="10">
    <location>
        <begin position="99"/>
        <end position="117"/>
    </location>
</feature>
<feature type="transmembrane region" description="Helical" evidence="10">
    <location>
        <begin position="483"/>
        <end position="505"/>
    </location>
</feature>
<keyword evidence="7 10" id="KW-1133">Transmembrane helix</keyword>
<organism evidence="11 12">
    <name type="scientific">Penicillium subrubescens</name>
    <dbReference type="NCBI Taxonomy" id="1316194"/>
    <lineage>
        <taxon>Eukaryota</taxon>
        <taxon>Fungi</taxon>
        <taxon>Dikarya</taxon>
        <taxon>Ascomycota</taxon>
        <taxon>Pezizomycotina</taxon>
        <taxon>Eurotiomycetes</taxon>
        <taxon>Eurotiomycetidae</taxon>
        <taxon>Eurotiales</taxon>
        <taxon>Aspergillaceae</taxon>
        <taxon>Penicillium</taxon>
    </lineage>
</organism>
<evidence type="ECO:0000256" key="2">
    <source>
        <dbReference type="ARBA" id="ARBA00008807"/>
    </source>
</evidence>
<dbReference type="AlphaFoldDB" id="A0A1Q5UMT4"/>
<dbReference type="NCBIfam" id="TIGR00727">
    <property type="entry name" value="ISP4_OPT"/>
    <property type="match status" value="1"/>
</dbReference>
<dbReference type="NCBIfam" id="TIGR00728">
    <property type="entry name" value="OPT_sfam"/>
    <property type="match status" value="1"/>
</dbReference>
<comment type="subcellular location">
    <subcellularLocation>
        <location evidence="1">Membrane</location>
        <topology evidence="1">Multi-pass membrane protein</topology>
    </subcellularLocation>
</comment>
<proteinExistence type="inferred from homology"/>
<dbReference type="GO" id="GO:0015031">
    <property type="term" value="P:protein transport"/>
    <property type="evidence" value="ECO:0007669"/>
    <property type="project" value="UniProtKB-KW"/>
</dbReference>
<feature type="transmembrane region" description="Helical" evidence="10">
    <location>
        <begin position="165"/>
        <end position="186"/>
    </location>
</feature>
<feature type="transmembrane region" description="Helical" evidence="10">
    <location>
        <begin position="636"/>
        <end position="657"/>
    </location>
</feature>
<comment type="similarity">
    <text evidence="2">Belongs to the oligopeptide OPT transporter family.</text>
</comment>
<feature type="transmembrane region" description="Helical" evidence="10">
    <location>
        <begin position="255"/>
        <end position="273"/>
    </location>
</feature>
<feature type="transmembrane region" description="Helical" evidence="10">
    <location>
        <begin position="333"/>
        <end position="354"/>
    </location>
</feature>
<dbReference type="GO" id="GO:0016020">
    <property type="term" value="C:membrane"/>
    <property type="evidence" value="ECO:0007669"/>
    <property type="project" value="UniProtKB-SubCell"/>
</dbReference>
<sequence length="775" mass="85840">MKREMESQSDAPQPQHQTQEQQHPDSPVGSSIGEKAIDSPPFPLQDCSSKHHDDDISVLRDRNAAQVLSYDADDSPFPEVRAVIQPIDDLSLPVNTVRMWTIGLLFTIVGSGLNQFFSLRQPSVTISALVAQLLAFPVGCAWAKWMPLGILNPDRHFNIKEHGLITIMANVSIGSAAATQIIEAVVKFYHMPSHGGFEVLLCVTTQLFGFGLAGMAARWLVTPASMIWPQVLSNAALLTTLHSRENAIADGWRITRLRFFLVVFLVGAIWYFAPGYLFTGLSTFSFICWIVPSNVVANQLFGQITGLGMSVLTFDWAQVVYANQSPLLVPFWAGLNVMGSFALFFWLICPIIYYTNTWYSAYMPLLNSNTFDNTGNTYDPSRIMGPDGSVNQTAYREYSPMFLPAGYAITFGVAFANLTGIFVHIGLYHGRDLWQQWKGTNKQDVHARLMSVYPTVPWWWFAGVTALMFVLSVVTNEVWHTGLPVWAVLVAFVLPTLYFIPVGVIKALTNISSNQLNLLSEFIGGYAFLGKPLANMVFKFYGYVAVQQGLEFVADMKLAHYLHIAPRTVFAAQGFATLIGAIVQCGVTVFMITRIDDVCTSDADGNFTCPHGRVTYSSSLIWGAIGPGRLFSPGQIYGNLLWFFLAGPVVVIITYLLGRRWKAVNYISWPVAFGAMSLVPPATGVSFSSWWVINMIFNGLIRRRKPAWWSKYNYILSAALDCGVAVSTVIIFFCITLPAGPLNWWGNTVYTKTADGRGTPCNLSMVDIKNLCFGV</sequence>
<accession>A0A1Q5UMT4</accession>
<evidence type="ECO:0000256" key="8">
    <source>
        <dbReference type="ARBA" id="ARBA00023136"/>
    </source>
</evidence>
<evidence type="ECO:0000256" key="3">
    <source>
        <dbReference type="ARBA" id="ARBA00022448"/>
    </source>
</evidence>
<feature type="transmembrane region" description="Helical" evidence="10">
    <location>
        <begin position="449"/>
        <end position="471"/>
    </location>
</feature>
<evidence type="ECO:0000256" key="10">
    <source>
        <dbReference type="SAM" id="Phobius"/>
    </source>
</evidence>
<keyword evidence="8 10" id="KW-0472">Membrane</keyword>
<dbReference type="GO" id="GO:0035673">
    <property type="term" value="F:oligopeptide transmembrane transporter activity"/>
    <property type="evidence" value="ECO:0007669"/>
    <property type="project" value="InterPro"/>
</dbReference>
<reference evidence="11 12" key="1">
    <citation type="submission" date="2016-10" db="EMBL/GenBank/DDBJ databases">
        <title>Genome sequence of the ascomycete fungus Penicillium subrubescens.</title>
        <authorList>
            <person name="De Vries R.P."/>
            <person name="Peng M."/>
            <person name="Dilokpimol A."/>
            <person name="Hilden K."/>
            <person name="Makela M.R."/>
            <person name="Grigoriev I."/>
            <person name="Riley R."/>
            <person name="Granchi Z."/>
        </authorList>
    </citation>
    <scope>NUCLEOTIDE SEQUENCE [LARGE SCALE GENOMIC DNA]</scope>
    <source>
        <strain evidence="11 12">CBS 132785</strain>
    </source>
</reference>
<feature type="transmembrane region" description="Helical" evidence="10">
    <location>
        <begin position="198"/>
        <end position="221"/>
    </location>
</feature>
<dbReference type="InterPro" id="IPR004648">
    <property type="entry name" value="Oligpept_transpt"/>
</dbReference>
<keyword evidence="12" id="KW-1185">Reference proteome</keyword>
<dbReference type="InterPro" id="IPR004813">
    <property type="entry name" value="OPT"/>
</dbReference>
<feature type="transmembrane region" description="Helical" evidence="10">
    <location>
        <begin position="669"/>
        <end position="693"/>
    </location>
</feature>
<keyword evidence="5" id="KW-0571">Peptide transport</keyword>
<dbReference type="EMBL" id="MNBE01000124">
    <property type="protein sequence ID" value="OKP13797.1"/>
    <property type="molecule type" value="Genomic_DNA"/>
</dbReference>
<dbReference type="Pfam" id="PF03169">
    <property type="entry name" value="OPT"/>
    <property type="match status" value="1"/>
</dbReference>
<evidence type="ECO:0000256" key="5">
    <source>
        <dbReference type="ARBA" id="ARBA00022856"/>
    </source>
</evidence>
<feature type="transmembrane region" description="Helical" evidence="10">
    <location>
        <begin position="405"/>
        <end position="428"/>
    </location>
</feature>
<evidence type="ECO:0000256" key="7">
    <source>
        <dbReference type="ARBA" id="ARBA00022989"/>
    </source>
</evidence>
<name>A0A1Q5UMT4_9EURO</name>
<keyword evidence="4 10" id="KW-0812">Transmembrane</keyword>
<evidence type="ECO:0000256" key="4">
    <source>
        <dbReference type="ARBA" id="ARBA00022692"/>
    </source>
</evidence>
<feature type="transmembrane region" description="Helical" evidence="10">
    <location>
        <begin position="300"/>
        <end position="321"/>
    </location>
</feature>
<evidence type="ECO:0000256" key="1">
    <source>
        <dbReference type="ARBA" id="ARBA00004141"/>
    </source>
</evidence>
<feature type="compositionally biased region" description="Low complexity" evidence="9">
    <location>
        <begin position="12"/>
        <end position="21"/>
    </location>
</feature>
<evidence type="ECO:0000313" key="11">
    <source>
        <dbReference type="EMBL" id="OKP13797.1"/>
    </source>
</evidence>
<comment type="caution">
    <text evidence="11">The sequence shown here is derived from an EMBL/GenBank/DDBJ whole genome shotgun (WGS) entry which is preliminary data.</text>
</comment>